<evidence type="ECO:0000313" key="2">
    <source>
        <dbReference type="Proteomes" id="UP000254777"/>
    </source>
</evidence>
<reference evidence="1 2" key="1">
    <citation type="submission" date="2018-06" db="EMBL/GenBank/DDBJ databases">
        <authorList>
            <consortium name="Pathogen Informatics"/>
            <person name="Doyle S."/>
        </authorList>
    </citation>
    <scope>NUCLEOTIDE SEQUENCE [LARGE SCALE GENOMIC DNA]</scope>
    <source>
        <strain evidence="1 2">NCTC11088</strain>
    </source>
</reference>
<organism evidence="1 2">
    <name type="scientific">Peptoniphilus indolicus</name>
    <dbReference type="NCBI Taxonomy" id="33030"/>
    <lineage>
        <taxon>Bacteria</taxon>
        <taxon>Bacillati</taxon>
        <taxon>Bacillota</taxon>
        <taxon>Tissierellia</taxon>
        <taxon>Tissierellales</taxon>
        <taxon>Peptoniphilaceae</taxon>
        <taxon>Peptoniphilus</taxon>
    </lineage>
</organism>
<name>A0A379DD68_9FIRM</name>
<protein>
    <submittedName>
        <fullName evidence="1">Uncharacterized protein</fullName>
    </submittedName>
</protein>
<dbReference type="RefSeq" id="WP_115312185.1">
    <property type="nucleotide sequence ID" value="NZ_UGTH01000001.1"/>
</dbReference>
<evidence type="ECO:0000313" key="1">
    <source>
        <dbReference type="EMBL" id="SUB75847.1"/>
    </source>
</evidence>
<dbReference type="Proteomes" id="UP000254777">
    <property type="component" value="Unassembled WGS sequence"/>
</dbReference>
<dbReference type="EMBL" id="UGTH01000001">
    <property type="protein sequence ID" value="SUB75847.1"/>
    <property type="molecule type" value="Genomic_DNA"/>
</dbReference>
<gene>
    <name evidence="1" type="ORF">NCTC11088_01651</name>
</gene>
<proteinExistence type="predicted"/>
<dbReference type="AlphaFoldDB" id="A0A379DD68"/>
<accession>A0A379DD68</accession>
<sequence length="82" mass="9708">MDNKFDEKLENFLNEIDIYNNDRSGKEFIENYHKNKNIFDEDNFYDLTEIAQNANSETEALKYVNKVLKLESNNVDVLILKA</sequence>